<keyword evidence="4" id="KW-1185">Reference proteome</keyword>
<dbReference type="Pfam" id="PF12158">
    <property type="entry name" value="DUF3592"/>
    <property type="match status" value="1"/>
</dbReference>
<keyword evidence="1" id="KW-0812">Transmembrane</keyword>
<dbReference type="RefSeq" id="WP_158674162.1">
    <property type="nucleotide sequence ID" value="NZ_RJKN01000001.1"/>
</dbReference>
<keyword evidence="1" id="KW-0472">Membrane</keyword>
<evidence type="ECO:0000313" key="4">
    <source>
        <dbReference type="Proteomes" id="UP000276232"/>
    </source>
</evidence>
<organism evidence="3 4">
    <name type="scientific">Pseudokineococcus lusitanus</name>
    <dbReference type="NCBI Taxonomy" id="763993"/>
    <lineage>
        <taxon>Bacteria</taxon>
        <taxon>Bacillati</taxon>
        <taxon>Actinomycetota</taxon>
        <taxon>Actinomycetes</taxon>
        <taxon>Kineosporiales</taxon>
        <taxon>Kineosporiaceae</taxon>
        <taxon>Pseudokineococcus</taxon>
    </lineage>
</organism>
<evidence type="ECO:0000313" key="3">
    <source>
        <dbReference type="EMBL" id="ROP45753.1"/>
    </source>
</evidence>
<reference evidence="3 4" key="1">
    <citation type="journal article" date="2015" name="Stand. Genomic Sci.">
        <title>Genomic Encyclopedia of Bacterial and Archaeal Type Strains, Phase III: the genomes of soil and plant-associated and newly described type strains.</title>
        <authorList>
            <person name="Whitman W.B."/>
            <person name="Woyke T."/>
            <person name="Klenk H.P."/>
            <person name="Zhou Y."/>
            <person name="Lilburn T.G."/>
            <person name="Beck B.J."/>
            <person name="De Vos P."/>
            <person name="Vandamme P."/>
            <person name="Eisen J.A."/>
            <person name="Garrity G."/>
            <person name="Hugenholtz P."/>
            <person name="Kyrpides N.C."/>
        </authorList>
    </citation>
    <scope>NUCLEOTIDE SEQUENCE [LARGE SCALE GENOMIC DNA]</scope>
    <source>
        <strain evidence="3 4">CECT 7306</strain>
    </source>
</reference>
<sequence>METSSGGGALALAVPLLGLLAGLAVVAVGVLRLARAARARRRRADLDARGAEVPGVVVDVQIHRRGRGPDAPSAYRPVVAFTTAQGRRVETVAGPTTTGRWVERTPVRLVHDPDDPEHARVLGPPAGVDADPSPLRTALVGAALVVVGGALAVATAAALV</sequence>
<evidence type="ECO:0000256" key="1">
    <source>
        <dbReference type="SAM" id="Phobius"/>
    </source>
</evidence>
<comment type="caution">
    <text evidence="3">The sequence shown here is derived from an EMBL/GenBank/DDBJ whole genome shotgun (WGS) entry which is preliminary data.</text>
</comment>
<name>A0A3N1HT95_9ACTN</name>
<accession>A0A3N1HT95</accession>
<proteinExistence type="predicted"/>
<dbReference type="InParanoid" id="A0A3N1HT95"/>
<feature type="transmembrane region" description="Helical" evidence="1">
    <location>
        <begin position="138"/>
        <end position="159"/>
    </location>
</feature>
<protein>
    <submittedName>
        <fullName evidence="3">Uncharacterized protein DUF3592</fullName>
    </submittedName>
</protein>
<gene>
    <name evidence="3" type="ORF">EDC03_0358</name>
</gene>
<dbReference type="OrthoDB" id="4214370at2"/>
<dbReference type="AlphaFoldDB" id="A0A3N1HT95"/>
<dbReference type="EMBL" id="RJKN01000001">
    <property type="protein sequence ID" value="ROP45753.1"/>
    <property type="molecule type" value="Genomic_DNA"/>
</dbReference>
<dbReference type="Proteomes" id="UP000276232">
    <property type="component" value="Unassembled WGS sequence"/>
</dbReference>
<feature type="transmembrane region" description="Helical" evidence="1">
    <location>
        <begin position="12"/>
        <end position="34"/>
    </location>
</feature>
<feature type="domain" description="DUF3592" evidence="2">
    <location>
        <begin position="53"/>
        <end position="123"/>
    </location>
</feature>
<keyword evidence="1" id="KW-1133">Transmembrane helix</keyword>
<evidence type="ECO:0000259" key="2">
    <source>
        <dbReference type="Pfam" id="PF12158"/>
    </source>
</evidence>
<dbReference type="InterPro" id="IPR021994">
    <property type="entry name" value="DUF3592"/>
</dbReference>